<organism evidence="2">
    <name type="scientific">Corethron hystrix</name>
    <dbReference type="NCBI Taxonomy" id="216773"/>
    <lineage>
        <taxon>Eukaryota</taxon>
        <taxon>Sar</taxon>
        <taxon>Stramenopiles</taxon>
        <taxon>Ochrophyta</taxon>
        <taxon>Bacillariophyta</taxon>
        <taxon>Coscinodiscophyceae</taxon>
        <taxon>Corethrophycidae</taxon>
        <taxon>Corethrales</taxon>
        <taxon>Corethraceae</taxon>
        <taxon>Corethron</taxon>
    </lineage>
</organism>
<evidence type="ECO:0000256" key="1">
    <source>
        <dbReference type="SAM" id="MobiDB-lite"/>
    </source>
</evidence>
<name>A0A7S1BW74_9STRA</name>
<sequence length="207" mass="22807">MVKVKKVKKANKTHAKSKAATTASTILKKCKVAPTSDNIPSSPSFLNVASLSRGKKKRLAKKLQYQRKKEWEGCLMLNGGSGGGPRTAGRQQGIGLSGVRELGDALMSSADDSGCTPSTQNDTVKEGKSRRQLQKMEEVRLRDARVLWEHAVPRPELPKDWCRDLTAAQRPLSNSHDPPKEWTVVVLACRTNDPSQRQPCPSLHLPY</sequence>
<gene>
    <name evidence="2" type="ORF">CHYS00102_LOCUS25623</name>
</gene>
<proteinExistence type="predicted"/>
<feature type="compositionally biased region" description="Basic and acidic residues" evidence="1">
    <location>
        <begin position="123"/>
        <end position="133"/>
    </location>
</feature>
<feature type="region of interest" description="Disordered" evidence="1">
    <location>
        <begin position="1"/>
        <end position="22"/>
    </location>
</feature>
<dbReference type="AlphaFoldDB" id="A0A7S1BW74"/>
<reference evidence="2" key="1">
    <citation type="submission" date="2021-01" db="EMBL/GenBank/DDBJ databases">
        <authorList>
            <person name="Corre E."/>
            <person name="Pelletier E."/>
            <person name="Niang G."/>
            <person name="Scheremetjew M."/>
            <person name="Finn R."/>
            <person name="Kale V."/>
            <person name="Holt S."/>
            <person name="Cochrane G."/>
            <person name="Meng A."/>
            <person name="Brown T."/>
            <person name="Cohen L."/>
        </authorList>
    </citation>
    <scope>NUCLEOTIDE SEQUENCE</scope>
    <source>
        <strain evidence="2">308</strain>
    </source>
</reference>
<evidence type="ECO:0000313" key="2">
    <source>
        <dbReference type="EMBL" id="CAD8898409.1"/>
    </source>
</evidence>
<dbReference type="EMBL" id="HBFR01035200">
    <property type="protein sequence ID" value="CAD8898409.1"/>
    <property type="molecule type" value="Transcribed_RNA"/>
</dbReference>
<accession>A0A7S1BW74</accession>
<feature type="compositionally biased region" description="Basic residues" evidence="1">
    <location>
        <begin position="1"/>
        <end position="17"/>
    </location>
</feature>
<feature type="region of interest" description="Disordered" evidence="1">
    <location>
        <begin position="107"/>
        <end position="133"/>
    </location>
</feature>
<protein>
    <submittedName>
        <fullName evidence="2">Uncharacterized protein</fullName>
    </submittedName>
</protein>